<dbReference type="EMBL" id="RBWV01000013">
    <property type="protein sequence ID" value="RKS72712.1"/>
    <property type="molecule type" value="Genomic_DNA"/>
</dbReference>
<evidence type="ECO:0000256" key="2">
    <source>
        <dbReference type="ARBA" id="ARBA00022692"/>
    </source>
</evidence>
<dbReference type="InterPro" id="IPR026841">
    <property type="entry name" value="Aur1/Ipt1"/>
</dbReference>
<feature type="domain" description="Inositolphosphotransferase Aur1/Ipt1" evidence="6">
    <location>
        <begin position="66"/>
        <end position="242"/>
    </location>
</feature>
<dbReference type="PANTHER" id="PTHR31310:SF7">
    <property type="entry name" value="PA-PHOSPHATASE RELATED-FAMILY PROTEIN DDB_G0268928"/>
    <property type="match status" value="1"/>
</dbReference>
<dbReference type="RefSeq" id="WP_183061993.1">
    <property type="nucleotide sequence ID" value="NZ_RBWV01000013.1"/>
</dbReference>
<organism evidence="7 8">
    <name type="scientific">Motilibacter peucedani</name>
    <dbReference type="NCBI Taxonomy" id="598650"/>
    <lineage>
        <taxon>Bacteria</taxon>
        <taxon>Bacillati</taxon>
        <taxon>Actinomycetota</taxon>
        <taxon>Actinomycetes</taxon>
        <taxon>Motilibacterales</taxon>
        <taxon>Motilibacteraceae</taxon>
        <taxon>Motilibacter</taxon>
    </lineage>
</organism>
<dbReference type="CDD" id="cd03386">
    <property type="entry name" value="PAP2_Aur1_like"/>
    <property type="match status" value="1"/>
</dbReference>
<evidence type="ECO:0000256" key="5">
    <source>
        <dbReference type="SAM" id="Phobius"/>
    </source>
</evidence>
<keyword evidence="8" id="KW-1185">Reference proteome</keyword>
<comment type="subcellular location">
    <subcellularLocation>
        <location evidence="1">Membrane</location>
        <topology evidence="1">Multi-pass membrane protein</topology>
    </subcellularLocation>
</comment>
<dbReference type="Proteomes" id="UP000281955">
    <property type="component" value="Unassembled WGS sequence"/>
</dbReference>
<comment type="caution">
    <text evidence="7">The sequence shown here is derived from an EMBL/GenBank/DDBJ whole genome shotgun (WGS) entry which is preliminary data.</text>
</comment>
<accession>A0A420XN66</accession>
<feature type="transmembrane region" description="Helical" evidence="5">
    <location>
        <begin position="129"/>
        <end position="147"/>
    </location>
</feature>
<feature type="transmembrane region" description="Helical" evidence="5">
    <location>
        <begin position="99"/>
        <end position="117"/>
    </location>
</feature>
<sequence length="260" mass="27878">MDTESASDLAEGAAVEAVAGAVKAVGRRVPAGAREIAIVAVLLLAYKLGRLISADETARAFSNAQAVLSLEHVLRLPREAWTQSVAYDVPSLVDLANRYYAYVHFPAATLMLLVLWFRARHHYAWVRRVMALLTLTALVLHVVLPLAPPRMMPGFIDTAAASDESVYSGVGGMLANQYAAMPSLHVGWALVVAAAVVVSLRSRWRWLAVLHPAVTVAVVVVTANHYWLDAIVAGALFVISLTLVGPRGALVPRRAYAVAA</sequence>
<protein>
    <submittedName>
        <fullName evidence="7">PAP2 superfamily protein</fullName>
    </submittedName>
</protein>
<feature type="transmembrane region" description="Helical" evidence="5">
    <location>
        <begin position="204"/>
        <end position="221"/>
    </location>
</feature>
<dbReference type="GO" id="GO:0016020">
    <property type="term" value="C:membrane"/>
    <property type="evidence" value="ECO:0007669"/>
    <property type="project" value="UniProtKB-SubCell"/>
</dbReference>
<feature type="transmembrane region" description="Helical" evidence="5">
    <location>
        <begin position="227"/>
        <end position="244"/>
    </location>
</feature>
<evidence type="ECO:0000256" key="3">
    <source>
        <dbReference type="ARBA" id="ARBA00022989"/>
    </source>
</evidence>
<dbReference type="AlphaFoldDB" id="A0A420XN66"/>
<dbReference type="Pfam" id="PF14378">
    <property type="entry name" value="PAP2_3"/>
    <property type="match status" value="1"/>
</dbReference>
<dbReference type="PANTHER" id="PTHR31310">
    <property type="match status" value="1"/>
</dbReference>
<dbReference type="InParanoid" id="A0A420XN66"/>
<evidence type="ECO:0000313" key="7">
    <source>
        <dbReference type="EMBL" id="RKS72712.1"/>
    </source>
</evidence>
<proteinExistence type="predicted"/>
<keyword evidence="2 5" id="KW-0812">Transmembrane</keyword>
<keyword evidence="4 5" id="KW-0472">Membrane</keyword>
<name>A0A420XN66_9ACTN</name>
<feature type="transmembrane region" description="Helical" evidence="5">
    <location>
        <begin position="178"/>
        <end position="197"/>
    </location>
</feature>
<evidence type="ECO:0000256" key="1">
    <source>
        <dbReference type="ARBA" id="ARBA00004141"/>
    </source>
</evidence>
<evidence type="ECO:0000256" key="4">
    <source>
        <dbReference type="ARBA" id="ARBA00023136"/>
    </source>
</evidence>
<dbReference type="InterPro" id="IPR052185">
    <property type="entry name" value="IPC_Synthase-Related"/>
</dbReference>
<keyword evidence="3 5" id="KW-1133">Transmembrane helix</keyword>
<gene>
    <name evidence="7" type="ORF">CLV35_2961</name>
</gene>
<evidence type="ECO:0000313" key="8">
    <source>
        <dbReference type="Proteomes" id="UP000281955"/>
    </source>
</evidence>
<evidence type="ECO:0000259" key="6">
    <source>
        <dbReference type="Pfam" id="PF14378"/>
    </source>
</evidence>
<reference evidence="7 8" key="1">
    <citation type="submission" date="2018-10" db="EMBL/GenBank/DDBJ databases">
        <title>Genomic Encyclopedia of Archaeal and Bacterial Type Strains, Phase II (KMG-II): from individual species to whole genera.</title>
        <authorList>
            <person name="Goeker M."/>
        </authorList>
    </citation>
    <scope>NUCLEOTIDE SEQUENCE [LARGE SCALE GENOMIC DNA]</scope>
    <source>
        <strain evidence="7 8">RP-AC37</strain>
    </source>
</reference>